<keyword evidence="1" id="KW-0328">Glycosyltransferase</keyword>
<keyword evidence="1" id="KW-0808">Transferase</keyword>
<sequence length="531" mass="57493">MDGAPWNRTAVLCLLLLLHVGRTFGDPTIQFLWPPPGLILRSTTDVIVQYIVKNAVVNGSLQFSGDKINGILPAVSNTMRFVGADLGSYWASAQLLDADGQPIGDASTLHYERVLSNAEAAVQRTTLPRPRRVLLALPSVVRPRQRKLCFVTAGINMDGQVRLWLGLIAALQQHPTTSYSFHMFRVQAPSALRLDPFLALGIPITNVHLEVDYKDVITYSLTNDKTMAQLAMYAKGLGRHPPYVARLFAQYTAALAPCRGAILLYANSRDHGDPALALVARHVQVQAVVLELSGLRPMPHAVDAVIGPSEFAVYHESVERAIAATHQHVIAPGVNTTLFLPAAKANTNDCLVVGYLGRIAPEKSLGLLARAAELLAAKHDLCLVFRWVGEGPDAAHYQHYPIELIGGIYNETALVLELQSWDVAVHPGLQETFGIANIEVMAVGLPLVCFGVAGTTEYVRHGENAWVVNEIDPAALAAGIEVVARDSDLRQRLGAGARATVEKRFTWSATVAAYDEVLGRLMSWPSTSAAA</sequence>
<dbReference type="RefSeq" id="XP_012200489.1">
    <property type="nucleotide sequence ID" value="XM_012345099.1"/>
</dbReference>
<evidence type="ECO:0000256" key="1">
    <source>
        <dbReference type="ARBA" id="ARBA00022676"/>
    </source>
</evidence>
<dbReference type="GO" id="GO:0016757">
    <property type="term" value="F:glycosyltransferase activity"/>
    <property type="evidence" value="ECO:0007669"/>
    <property type="project" value="UniProtKB-KW"/>
</dbReference>
<reference evidence="4 5" key="1">
    <citation type="journal article" date="2013" name="PLoS Genet.">
        <title>Distinctive expansion of potential virulence genes in the genome of the oomycete fish pathogen Saprolegnia parasitica.</title>
        <authorList>
            <person name="Jiang R.H."/>
            <person name="de Bruijn I."/>
            <person name="Haas B.J."/>
            <person name="Belmonte R."/>
            <person name="Lobach L."/>
            <person name="Christie J."/>
            <person name="van den Ackerveken G."/>
            <person name="Bottin A."/>
            <person name="Bulone V."/>
            <person name="Diaz-Moreno S.M."/>
            <person name="Dumas B."/>
            <person name="Fan L."/>
            <person name="Gaulin E."/>
            <person name="Govers F."/>
            <person name="Grenville-Briggs L.J."/>
            <person name="Horner N.R."/>
            <person name="Levin J.Z."/>
            <person name="Mammella M."/>
            <person name="Meijer H.J."/>
            <person name="Morris P."/>
            <person name="Nusbaum C."/>
            <person name="Oome S."/>
            <person name="Phillips A.J."/>
            <person name="van Rooyen D."/>
            <person name="Rzeszutek E."/>
            <person name="Saraiva M."/>
            <person name="Secombes C.J."/>
            <person name="Seidl M.F."/>
            <person name="Snel B."/>
            <person name="Stassen J.H."/>
            <person name="Sykes S."/>
            <person name="Tripathy S."/>
            <person name="van den Berg H."/>
            <person name="Vega-Arreguin J.C."/>
            <person name="Wawra S."/>
            <person name="Young S.K."/>
            <person name="Zeng Q."/>
            <person name="Dieguez-Uribeondo J."/>
            <person name="Russ C."/>
            <person name="Tyler B.M."/>
            <person name="van West P."/>
        </authorList>
    </citation>
    <scope>NUCLEOTIDE SEQUENCE [LARGE SCALE GENOMIC DNA]</scope>
    <source>
        <strain evidence="4 5">CBS 223.65</strain>
    </source>
</reference>
<dbReference type="KEGG" id="spar:SPRG_19956"/>
<accession>A0A067CDC8</accession>
<keyword evidence="2" id="KW-0732">Signal</keyword>
<dbReference type="VEuPathDB" id="FungiDB:SPRG_19956"/>
<organism evidence="4 5">
    <name type="scientific">Saprolegnia parasitica (strain CBS 223.65)</name>
    <dbReference type="NCBI Taxonomy" id="695850"/>
    <lineage>
        <taxon>Eukaryota</taxon>
        <taxon>Sar</taxon>
        <taxon>Stramenopiles</taxon>
        <taxon>Oomycota</taxon>
        <taxon>Saprolegniomycetes</taxon>
        <taxon>Saprolegniales</taxon>
        <taxon>Saprolegniaceae</taxon>
        <taxon>Saprolegnia</taxon>
    </lineage>
</organism>
<dbReference type="Gene3D" id="3.40.50.2000">
    <property type="entry name" value="Glycogen Phosphorylase B"/>
    <property type="match status" value="2"/>
</dbReference>
<dbReference type="STRING" id="695850.A0A067CDC8"/>
<keyword evidence="5" id="KW-1185">Reference proteome</keyword>
<dbReference type="AlphaFoldDB" id="A0A067CDC8"/>
<gene>
    <name evidence="4" type="ORF">SPRG_19956</name>
</gene>
<dbReference type="InterPro" id="IPR001296">
    <property type="entry name" value="Glyco_trans_1"/>
</dbReference>
<dbReference type="OrthoDB" id="72938at2759"/>
<feature type="domain" description="Glycosyl transferase family 1" evidence="3">
    <location>
        <begin position="349"/>
        <end position="498"/>
    </location>
</feature>
<dbReference type="CDD" id="cd03801">
    <property type="entry name" value="GT4_PimA-like"/>
    <property type="match status" value="1"/>
</dbReference>
<dbReference type="PANTHER" id="PTHR45947:SF3">
    <property type="entry name" value="SULFOQUINOVOSYL TRANSFERASE SQD2"/>
    <property type="match status" value="1"/>
</dbReference>
<evidence type="ECO:0000259" key="3">
    <source>
        <dbReference type="Pfam" id="PF00534"/>
    </source>
</evidence>
<evidence type="ECO:0000256" key="2">
    <source>
        <dbReference type="SAM" id="SignalP"/>
    </source>
</evidence>
<dbReference type="EMBL" id="KK583209">
    <property type="protein sequence ID" value="KDO28739.1"/>
    <property type="molecule type" value="Genomic_DNA"/>
</dbReference>
<feature type="chain" id="PRO_5001634399" description="Glycosyl transferase family 1 domain-containing protein" evidence="2">
    <location>
        <begin position="26"/>
        <end position="531"/>
    </location>
</feature>
<dbReference type="SUPFAM" id="SSF53756">
    <property type="entry name" value="UDP-Glycosyltransferase/glycogen phosphorylase"/>
    <property type="match status" value="1"/>
</dbReference>
<protein>
    <recommendedName>
        <fullName evidence="3">Glycosyl transferase family 1 domain-containing protein</fullName>
    </recommendedName>
</protein>
<dbReference type="Proteomes" id="UP000030745">
    <property type="component" value="Unassembled WGS sequence"/>
</dbReference>
<dbReference type="Pfam" id="PF00534">
    <property type="entry name" value="Glycos_transf_1"/>
    <property type="match status" value="1"/>
</dbReference>
<feature type="signal peptide" evidence="2">
    <location>
        <begin position="1"/>
        <end position="25"/>
    </location>
</feature>
<proteinExistence type="predicted"/>
<dbReference type="GeneID" id="24141202"/>
<evidence type="ECO:0000313" key="5">
    <source>
        <dbReference type="Proteomes" id="UP000030745"/>
    </source>
</evidence>
<evidence type="ECO:0000313" key="4">
    <source>
        <dbReference type="EMBL" id="KDO28739.1"/>
    </source>
</evidence>
<dbReference type="InterPro" id="IPR050194">
    <property type="entry name" value="Glycosyltransferase_grp1"/>
</dbReference>
<name>A0A067CDC8_SAPPC</name>
<dbReference type="PANTHER" id="PTHR45947">
    <property type="entry name" value="SULFOQUINOVOSYL TRANSFERASE SQD2"/>
    <property type="match status" value="1"/>
</dbReference>